<evidence type="ECO:0000313" key="1">
    <source>
        <dbReference type="EMBL" id="MBD7971266.1"/>
    </source>
</evidence>
<gene>
    <name evidence="1" type="ORF">H9647_24690</name>
</gene>
<organism evidence="1 2">
    <name type="scientific">Paenibacillus gallinarum</name>
    <dbReference type="NCBI Taxonomy" id="2762232"/>
    <lineage>
        <taxon>Bacteria</taxon>
        <taxon>Bacillati</taxon>
        <taxon>Bacillota</taxon>
        <taxon>Bacilli</taxon>
        <taxon>Bacillales</taxon>
        <taxon>Paenibacillaceae</taxon>
        <taxon>Paenibacillus</taxon>
    </lineage>
</organism>
<dbReference type="RefSeq" id="WP_191805025.1">
    <property type="nucleotide sequence ID" value="NZ_JACSQL010000025.1"/>
</dbReference>
<name>A0ABR8T676_9BACL</name>
<proteinExistence type="predicted"/>
<accession>A0ABR8T676</accession>
<evidence type="ECO:0008006" key="3">
    <source>
        <dbReference type="Google" id="ProtNLM"/>
    </source>
</evidence>
<reference evidence="1 2" key="1">
    <citation type="submission" date="2020-08" db="EMBL/GenBank/DDBJ databases">
        <title>A Genomic Blueprint of the Chicken Gut Microbiome.</title>
        <authorList>
            <person name="Gilroy R."/>
            <person name="Ravi A."/>
            <person name="Getino M."/>
            <person name="Pursley I."/>
            <person name="Horton D.L."/>
            <person name="Alikhan N.-F."/>
            <person name="Baker D."/>
            <person name="Gharbi K."/>
            <person name="Hall N."/>
            <person name="Watson M."/>
            <person name="Adriaenssens E.M."/>
            <person name="Foster-Nyarko E."/>
            <person name="Jarju S."/>
            <person name="Secka A."/>
            <person name="Antonio M."/>
            <person name="Oren A."/>
            <person name="Chaudhuri R."/>
            <person name="La Ragione R.M."/>
            <person name="Hildebrand F."/>
            <person name="Pallen M.J."/>
        </authorList>
    </citation>
    <scope>NUCLEOTIDE SEQUENCE [LARGE SCALE GENOMIC DNA]</scope>
    <source>
        <strain evidence="1 2">Sa2BVA9</strain>
    </source>
</reference>
<dbReference type="EMBL" id="JACSQL010000025">
    <property type="protein sequence ID" value="MBD7971266.1"/>
    <property type="molecule type" value="Genomic_DNA"/>
</dbReference>
<sequence>MHTLGNLLDSFVDESVFKFNGIQIVNQYPNLVDIVANYKNELASADHSQPYLLNSQHTFEKTMYFPHCNGEYTVTWDINRASHLINQMIQNRRLIANEVSVEEVYPYIQKNEITESYLPNALKSNEPIILVWYSPTSQKLIIDGNHRVAARYRQDAKTKIQVYGPFSHYAHIDFMPNDLNRKLFVIHHNMQMIFNYMKGDMTKRELFSGEIGLFNGTEDLNWMKGYFSPLVMNH</sequence>
<protein>
    <recommendedName>
        <fullName evidence="3">ParB/Sulfiredoxin domain-containing protein</fullName>
    </recommendedName>
</protein>
<evidence type="ECO:0000313" key="2">
    <source>
        <dbReference type="Proteomes" id="UP000608071"/>
    </source>
</evidence>
<comment type="caution">
    <text evidence="1">The sequence shown here is derived from an EMBL/GenBank/DDBJ whole genome shotgun (WGS) entry which is preliminary data.</text>
</comment>
<dbReference type="Proteomes" id="UP000608071">
    <property type="component" value="Unassembled WGS sequence"/>
</dbReference>
<keyword evidence="2" id="KW-1185">Reference proteome</keyword>